<evidence type="ECO:0000259" key="2">
    <source>
        <dbReference type="Pfam" id="PF25023"/>
    </source>
</evidence>
<name>A0A2A2EXA4_9GAMM</name>
<dbReference type="OrthoDB" id="9815414at2"/>
<keyword evidence="1" id="KW-0677">Repeat</keyword>
<dbReference type="PANTHER" id="PTHR32305">
    <property type="match status" value="1"/>
</dbReference>
<comment type="caution">
    <text evidence="3">The sequence shown here is derived from an EMBL/GenBank/DDBJ whole genome shotgun (WGS) entry which is preliminary data.</text>
</comment>
<dbReference type="InterPro" id="IPR050708">
    <property type="entry name" value="T6SS_VgrG/RHS"/>
</dbReference>
<dbReference type="NCBIfam" id="TIGR03696">
    <property type="entry name" value="Rhs_assc_core"/>
    <property type="match status" value="1"/>
</dbReference>
<protein>
    <recommendedName>
        <fullName evidence="2">Teneurin-like YD-shell domain-containing protein</fullName>
    </recommendedName>
</protein>
<accession>A0A2A2EXA4</accession>
<gene>
    <name evidence="3" type="ORF">CK501_15685</name>
</gene>
<dbReference type="RefSeq" id="WP_095618689.1">
    <property type="nucleotide sequence ID" value="NZ_NSKD01000011.1"/>
</dbReference>
<reference evidence="3 4" key="1">
    <citation type="submission" date="2017-08" db="EMBL/GenBank/DDBJ databases">
        <title>Halovibrio sewagensis sp. nov., isolated from wastewater of high salinity.</title>
        <authorList>
            <person name="Dong X."/>
            <person name="Zhang G."/>
        </authorList>
    </citation>
    <scope>NUCLEOTIDE SEQUENCE [LARGE SCALE GENOMIC DNA]</scope>
    <source>
        <strain evidence="3 4">YL5-2</strain>
    </source>
</reference>
<proteinExistence type="predicted"/>
<dbReference type="Proteomes" id="UP000218896">
    <property type="component" value="Unassembled WGS sequence"/>
</dbReference>
<dbReference type="AlphaFoldDB" id="A0A2A2EXA4"/>
<organism evidence="3 4">
    <name type="scientific">Halovibrio salipaludis</name>
    <dbReference type="NCBI Taxonomy" id="2032626"/>
    <lineage>
        <taxon>Bacteria</taxon>
        <taxon>Pseudomonadati</taxon>
        <taxon>Pseudomonadota</taxon>
        <taxon>Gammaproteobacteria</taxon>
        <taxon>Oceanospirillales</taxon>
        <taxon>Halomonadaceae</taxon>
        <taxon>Halovibrio</taxon>
    </lineage>
</organism>
<dbReference type="EMBL" id="NSKD01000011">
    <property type="protein sequence ID" value="PAU77009.1"/>
    <property type="molecule type" value="Genomic_DNA"/>
</dbReference>
<evidence type="ECO:0000313" key="3">
    <source>
        <dbReference type="EMBL" id="PAU77009.1"/>
    </source>
</evidence>
<sequence length="211" mass="23585">MQTGAVTEYEYDARNRLTGAEHYPDGADSPAWTADYAYDTANRRIAKTVTGEIERNVEYLWSGNRLLAEYHDGASTPTRRYRYTDTGFAPLSYSEGGTHYSVHSDYLDTPKALVNSNGTTVWNTVLSPYGQSTANQDVDGDGQQVAFNLRFPGQYHDRETGLYYNRNRTYDPATGRYIQSDPIGVTGGLNTYAYAANNPTTFTDSRGKRSF</sequence>
<evidence type="ECO:0000313" key="4">
    <source>
        <dbReference type="Proteomes" id="UP000218896"/>
    </source>
</evidence>
<dbReference type="PRINTS" id="PR00394">
    <property type="entry name" value="RHSPROTEIN"/>
</dbReference>
<evidence type="ECO:0000256" key="1">
    <source>
        <dbReference type="ARBA" id="ARBA00022737"/>
    </source>
</evidence>
<dbReference type="InterPro" id="IPR056823">
    <property type="entry name" value="TEN-like_YD-shell"/>
</dbReference>
<dbReference type="Gene3D" id="2.180.10.10">
    <property type="entry name" value="RHS repeat-associated core"/>
    <property type="match status" value="1"/>
</dbReference>
<keyword evidence="4" id="KW-1185">Reference proteome</keyword>
<dbReference type="InterPro" id="IPR022385">
    <property type="entry name" value="Rhs_assc_core"/>
</dbReference>
<dbReference type="Pfam" id="PF25023">
    <property type="entry name" value="TEN_YD-shell"/>
    <property type="match status" value="1"/>
</dbReference>
<feature type="domain" description="Teneurin-like YD-shell" evidence="2">
    <location>
        <begin position="8"/>
        <end position="199"/>
    </location>
</feature>
<dbReference type="PANTHER" id="PTHR32305:SF15">
    <property type="entry name" value="PROTEIN RHSA-RELATED"/>
    <property type="match status" value="1"/>
</dbReference>